<evidence type="ECO:0008006" key="3">
    <source>
        <dbReference type="Google" id="ProtNLM"/>
    </source>
</evidence>
<dbReference type="KEGG" id="pdw:BV82_3080"/>
<dbReference type="AlphaFoldDB" id="A0AAP0X9A2"/>
<gene>
    <name evidence="1" type="ORF">BV82_3080</name>
</gene>
<evidence type="ECO:0000313" key="2">
    <source>
        <dbReference type="Proteomes" id="UP000027121"/>
    </source>
</evidence>
<organism evidence="1 2">
    <name type="scientific">Pseudomonas donghuensis</name>
    <dbReference type="NCBI Taxonomy" id="1163398"/>
    <lineage>
        <taxon>Bacteria</taxon>
        <taxon>Pseudomonadati</taxon>
        <taxon>Pseudomonadota</taxon>
        <taxon>Gammaproteobacteria</taxon>
        <taxon>Pseudomonadales</taxon>
        <taxon>Pseudomonadaceae</taxon>
        <taxon>Pseudomonas</taxon>
    </lineage>
</organism>
<evidence type="ECO:0000313" key="1">
    <source>
        <dbReference type="EMBL" id="KDN98920.1"/>
    </source>
</evidence>
<protein>
    <recommendedName>
        <fullName evidence="3">Phage head morphogenesis domain-containing protein</fullName>
    </recommendedName>
</protein>
<dbReference type="Proteomes" id="UP000027121">
    <property type="component" value="Chromosome"/>
</dbReference>
<reference evidence="1 2" key="2">
    <citation type="journal article" date="2016" name="Front. Microbiol.">
        <title>When Genome-Based Approach Meets the 'Old but Good': Revealing Genes Involved in the Antibacterial Activity of Pseudomonas sp. P482 against Soft Rot Pathogens.</title>
        <authorList>
            <person name="Krzyzanowska D.M."/>
            <person name="Ossowicki A."/>
            <person name="Rajewska M."/>
            <person name="Maciag T."/>
            <person name="Jablonska M."/>
            <person name="Obuchowski M."/>
            <person name="Heeb S."/>
            <person name="Jafra S."/>
        </authorList>
    </citation>
    <scope>NUCLEOTIDE SEQUENCE [LARGE SCALE GENOMIC DNA]</scope>
    <source>
        <strain evidence="1 2">P482</strain>
    </source>
</reference>
<dbReference type="RefSeq" id="WP_036995750.1">
    <property type="nucleotide sequence ID" value="NZ_CP071706.1"/>
</dbReference>
<reference evidence="1 2" key="1">
    <citation type="journal article" date="2014" name="Genome Announc.">
        <title>Genome Sequence of Pseudomonas sp. Strain P482, a Tomato Rhizosphere Isolate with Broad-Spectrum Antimicrobial Activity.</title>
        <authorList>
            <person name="Krzyzanowska D.M."/>
            <person name="Ossowicki A."/>
            <person name="Jafra S."/>
        </authorList>
    </citation>
    <scope>NUCLEOTIDE SEQUENCE [LARGE SCALE GENOMIC DNA]</scope>
    <source>
        <strain evidence="1 2">P482</strain>
    </source>
</reference>
<keyword evidence="2" id="KW-1185">Reference proteome</keyword>
<name>A0AAP0X9A2_9PSED</name>
<dbReference type="GeneID" id="98283274"/>
<dbReference type="PIRSF" id="PIRSF034565">
    <property type="entry name" value="UCP034565"/>
    <property type="match status" value="1"/>
</dbReference>
<accession>A0AAP0X9A2</accession>
<proteinExistence type="predicted"/>
<dbReference type="EMBL" id="CP071706">
    <property type="protein sequence ID" value="KDN98920.1"/>
    <property type="molecule type" value="Genomic_DNA"/>
</dbReference>
<sequence length="365" mass="40109">MKTANERLLDELIGHEVDLSRLSNGQVRAIIKILNSKDAELRAALIEAIDNLGTDLSAPAVDRALAEVLRLNQATFVEIHQALDQASDSLISYELAFQQGALRAVLPAVVQEAFPVVAPVFSRVKAIAQARPFQGRLLREWMAGIEATRAAAVRDAVRAGVVEGRTTADIVRTVMGTRAQNYADGILQKSRREVEAVVRSAISHTAETASDAAYEANSDIISHVEWLSTLDTRTSTDCRIRDRLPYSLGTYKPIGHKIPWLAGPGRIHFCCRSTKLPILKSASRLGFSDSATRASMDGQVPQSTTYAAWLAQQSAARQDEILGPERARLMRQGKLKLDDFYNDKGKFLILDELHDRLKLAAAQKS</sequence>
<dbReference type="InterPro" id="IPR017029">
    <property type="entry name" value="Phage_head_put"/>
</dbReference>